<dbReference type="GO" id="GO:0004553">
    <property type="term" value="F:hydrolase activity, hydrolyzing O-glycosyl compounds"/>
    <property type="evidence" value="ECO:0007669"/>
    <property type="project" value="InterPro"/>
</dbReference>
<keyword evidence="5" id="KW-1185">Reference proteome</keyword>
<dbReference type="SUPFAM" id="SSF51445">
    <property type="entry name" value="(Trans)glycosidases"/>
    <property type="match status" value="1"/>
</dbReference>
<dbReference type="InterPro" id="IPR036881">
    <property type="entry name" value="Glyco_hydro_3_C_sf"/>
</dbReference>
<evidence type="ECO:0000313" key="5">
    <source>
        <dbReference type="Proteomes" id="UP000520767"/>
    </source>
</evidence>
<feature type="domain" description="Fibronectin type III-like" evidence="3">
    <location>
        <begin position="637"/>
        <end position="706"/>
    </location>
</feature>
<evidence type="ECO:0000256" key="1">
    <source>
        <dbReference type="ARBA" id="ARBA00005336"/>
    </source>
</evidence>
<dbReference type="PANTHER" id="PTHR42715:SF10">
    <property type="entry name" value="BETA-GLUCOSIDASE"/>
    <property type="match status" value="1"/>
</dbReference>
<dbReference type="Pfam" id="PF00933">
    <property type="entry name" value="Glyco_hydro_3"/>
    <property type="match status" value="1"/>
</dbReference>
<keyword evidence="2" id="KW-0378">Hydrolase</keyword>
<dbReference type="SMART" id="SM01217">
    <property type="entry name" value="Fn3_like"/>
    <property type="match status" value="1"/>
</dbReference>
<dbReference type="InterPro" id="IPR050288">
    <property type="entry name" value="Cellulose_deg_GH3"/>
</dbReference>
<dbReference type="InterPro" id="IPR017853">
    <property type="entry name" value="GH"/>
</dbReference>
<dbReference type="GO" id="GO:0005975">
    <property type="term" value="P:carbohydrate metabolic process"/>
    <property type="evidence" value="ECO:0007669"/>
    <property type="project" value="InterPro"/>
</dbReference>
<comment type="similarity">
    <text evidence="1">Belongs to the glycosyl hydrolase 3 family.</text>
</comment>
<accession>A0A7W7VEH6</accession>
<dbReference type="Pfam" id="PF01915">
    <property type="entry name" value="Glyco_hydro_3_C"/>
    <property type="match status" value="1"/>
</dbReference>
<dbReference type="InterPro" id="IPR026891">
    <property type="entry name" value="Fn3-like"/>
</dbReference>
<dbReference type="AlphaFoldDB" id="A0A7W7VEH6"/>
<dbReference type="RefSeq" id="WP_184811150.1">
    <property type="nucleotide sequence ID" value="NZ_JACHJQ010000003.1"/>
</dbReference>
<organism evidence="4 5">
    <name type="scientific">Actinophytocola algeriensis</name>
    <dbReference type="NCBI Taxonomy" id="1768010"/>
    <lineage>
        <taxon>Bacteria</taxon>
        <taxon>Bacillati</taxon>
        <taxon>Actinomycetota</taxon>
        <taxon>Actinomycetes</taxon>
        <taxon>Pseudonocardiales</taxon>
        <taxon>Pseudonocardiaceae</taxon>
    </lineage>
</organism>
<dbReference type="InterPro" id="IPR036962">
    <property type="entry name" value="Glyco_hydro_3_N_sf"/>
</dbReference>
<name>A0A7W7VEH6_9PSEU</name>
<dbReference type="Pfam" id="PF14310">
    <property type="entry name" value="Fn3-like"/>
    <property type="match status" value="1"/>
</dbReference>
<dbReference type="InterPro" id="IPR002772">
    <property type="entry name" value="Glyco_hydro_3_C"/>
</dbReference>
<evidence type="ECO:0000256" key="2">
    <source>
        <dbReference type="ARBA" id="ARBA00022801"/>
    </source>
</evidence>
<dbReference type="Gene3D" id="3.40.50.1700">
    <property type="entry name" value="Glycoside hydrolase family 3 C-terminal domain"/>
    <property type="match status" value="1"/>
</dbReference>
<evidence type="ECO:0000259" key="3">
    <source>
        <dbReference type="SMART" id="SM01217"/>
    </source>
</evidence>
<gene>
    <name evidence="4" type="ORF">FHR82_003240</name>
</gene>
<dbReference type="PANTHER" id="PTHR42715">
    <property type="entry name" value="BETA-GLUCOSIDASE"/>
    <property type="match status" value="1"/>
</dbReference>
<protein>
    <submittedName>
        <fullName evidence="4">Beta-xylosidase</fullName>
    </submittedName>
</protein>
<dbReference type="Gene3D" id="3.20.20.300">
    <property type="entry name" value="Glycoside hydrolase, family 3, N-terminal domain"/>
    <property type="match status" value="1"/>
</dbReference>
<sequence>MPDEPWRDPARSVDERVADLVDRMTLREKLGQLYGVWLGQSTSEEQVAPFQHELVDDDLDWPELIKNGLGQLTRPFGTAPIEPAAGAERVARLQEEVMAAGRFGIPAVVHEECLSGLMAHGATIYPTALAWGAAWHPALVEEMAATVGATMREIGVHQGLAPVLDVTRDVRWGRTEESIGEDPHLVAAIGTAYVRGMRSAGIMPTLKHFVGYSASRGARNFAPVAAGPREVADVLLPPFLAALKAGAESVMHSYADVDGVPPVADHALLTGLLREHWGFEGTVVSDYFGVTFIEKQHHLAADAGGAAALALAAGVDVELPQVRCFGTPLLDAVLAGDVPESLVDLAVTRVLRQKCVLGMLDPGWRPARPSVPSTVDLDPPEGRALARKVAEESVVLLANDGVLPLRDGVKVALVGRQADTDAAMLGCYTFPRHIPTAPEGVAIPTLRSVLPHDVYVPDGEDAVAAARDADVCVVALGDESGLFGRGTSGEGTDASDLRVPGHELLEAVLGTGTPVVLVLLTGRPYALGSYADRCAAIVQAFFPGEEGGPAMAGVLTGAVQPSGRLPVSVPADPFASPSPYLGAPLARVNGSSSVDPTPAFPFGHGLSYTSFEWTDVTSDGLTAAVTVTNTGARDGAEVVQLYLHDPVAQVVQPVQRLLGFAKVWLAPGESRRVEFAVPPEATAFTGLAGKRIVEPGDVELWLAASSADVRQVLPARVEGPVREISPGEECDTRVTVS</sequence>
<proteinExistence type="inferred from homology"/>
<dbReference type="Proteomes" id="UP000520767">
    <property type="component" value="Unassembled WGS sequence"/>
</dbReference>
<reference evidence="4 5" key="1">
    <citation type="submission" date="2020-08" db="EMBL/GenBank/DDBJ databases">
        <title>Genomic Encyclopedia of Type Strains, Phase III (KMG-III): the genomes of soil and plant-associated and newly described type strains.</title>
        <authorList>
            <person name="Whitman W."/>
        </authorList>
    </citation>
    <scope>NUCLEOTIDE SEQUENCE [LARGE SCALE GENOMIC DNA]</scope>
    <source>
        <strain evidence="4 5">CECT 8960</strain>
    </source>
</reference>
<dbReference type="InterPro" id="IPR001764">
    <property type="entry name" value="Glyco_hydro_3_N"/>
</dbReference>
<dbReference type="InterPro" id="IPR013783">
    <property type="entry name" value="Ig-like_fold"/>
</dbReference>
<dbReference type="Gene3D" id="2.60.40.10">
    <property type="entry name" value="Immunoglobulins"/>
    <property type="match status" value="1"/>
</dbReference>
<dbReference type="PRINTS" id="PR00133">
    <property type="entry name" value="GLHYDRLASE3"/>
</dbReference>
<dbReference type="EMBL" id="JACHJQ010000003">
    <property type="protein sequence ID" value="MBB4907020.1"/>
    <property type="molecule type" value="Genomic_DNA"/>
</dbReference>
<dbReference type="SUPFAM" id="SSF52279">
    <property type="entry name" value="Beta-D-glucan exohydrolase, C-terminal domain"/>
    <property type="match status" value="1"/>
</dbReference>
<evidence type="ECO:0000313" key="4">
    <source>
        <dbReference type="EMBL" id="MBB4907020.1"/>
    </source>
</evidence>
<comment type="caution">
    <text evidence="4">The sequence shown here is derived from an EMBL/GenBank/DDBJ whole genome shotgun (WGS) entry which is preliminary data.</text>
</comment>